<gene>
    <name evidence="2" type="ORF">BCF50_2841</name>
    <name evidence="1" type="ORF">EGI05_15385</name>
</gene>
<dbReference type="AlphaFoldDB" id="A0A3N0VSV2"/>
<name>A0A3N0VSV2_9FLAO</name>
<proteinExistence type="predicted"/>
<dbReference type="OrthoDB" id="1260508at2"/>
<evidence type="ECO:0000313" key="4">
    <source>
        <dbReference type="Proteomes" id="UP000295709"/>
    </source>
</evidence>
<dbReference type="EMBL" id="RJTX01000004">
    <property type="protein sequence ID" value="ROH95899.1"/>
    <property type="molecule type" value="Genomic_DNA"/>
</dbReference>
<evidence type="ECO:0000313" key="1">
    <source>
        <dbReference type="EMBL" id="ROH95899.1"/>
    </source>
</evidence>
<reference evidence="2 4" key="2">
    <citation type="submission" date="2019-03" db="EMBL/GenBank/DDBJ databases">
        <title>Genomic Encyclopedia of Archaeal and Bacterial Type Strains, Phase II (KMG-II): from individual species to whole genera.</title>
        <authorList>
            <person name="Goeker M."/>
        </authorList>
    </citation>
    <scope>NUCLEOTIDE SEQUENCE [LARGE SCALE GENOMIC DNA]</scope>
    <source>
        <strain evidence="2 4">DSM 15235</strain>
    </source>
</reference>
<reference evidence="1" key="1">
    <citation type="submission" date="2018-11" db="EMBL/GenBank/DDBJ databases">
        <title>Proposal to divide the Flavobacteriaceae and reorganize its genera based on Amino Acid Identity values calculated from whole genome sequences.</title>
        <authorList>
            <person name="Nicholson A.C."/>
            <person name="Gulvik C.A."/>
            <person name="Whitney A.M."/>
            <person name="Humrighouse B.W."/>
            <person name="Bell M."/>
            <person name="Holmes B."/>
            <person name="Steigerwalt A."/>
            <person name="Villarma A."/>
            <person name="Sheth M."/>
            <person name="Batra D."/>
            <person name="Pryor J."/>
            <person name="Bernardet J.-F."/>
            <person name="Hugo C."/>
            <person name="Kampfer P."/>
            <person name="Newman J."/>
            <person name="Mcquiston J.R."/>
        </authorList>
    </citation>
    <scope>NUCLEOTIDE SEQUENCE</scope>
    <source>
        <strain evidence="1">DSM 15235</strain>
    </source>
</reference>
<comment type="caution">
    <text evidence="1">The sequence shown here is derived from an EMBL/GenBank/DDBJ whole genome shotgun (WGS) entry which is preliminary data.</text>
</comment>
<evidence type="ECO:0000313" key="3">
    <source>
        <dbReference type="Proteomes" id="UP000269375"/>
    </source>
</evidence>
<evidence type="ECO:0000313" key="2">
    <source>
        <dbReference type="EMBL" id="TDX91703.1"/>
    </source>
</evidence>
<keyword evidence="4" id="KW-1185">Reference proteome</keyword>
<dbReference type="Gene3D" id="3.90.930.1">
    <property type="match status" value="1"/>
</dbReference>
<dbReference type="Proteomes" id="UP000269375">
    <property type="component" value="Unassembled WGS sequence"/>
</dbReference>
<dbReference type="Proteomes" id="UP000295709">
    <property type="component" value="Unassembled WGS sequence"/>
</dbReference>
<evidence type="ECO:0008006" key="5">
    <source>
        <dbReference type="Google" id="ProtNLM"/>
    </source>
</evidence>
<sequence length="114" mass="13482">MSQIIKIYNAEDEDNIFEFKGVDNAGGVIYYYEGKPFTGIIQHYSKNIMVGEEEFTDGHIGGVQREYYENGQIKEEYYKYFGKLDKYYKEWDINGNLIRHSIWQNGTKIQTIIQ</sequence>
<protein>
    <recommendedName>
        <fullName evidence="5">Toxin-antitoxin system YwqK family antitoxin</fullName>
    </recommendedName>
</protein>
<dbReference type="RefSeq" id="WP_123263913.1">
    <property type="nucleotide sequence ID" value="NZ_RJTX01000004.1"/>
</dbReference>
<organism evidence="1 3">
    <name type="scientific">Chryseobacterium daecheongense</name>
    <dbReference type="NCBI Taxonomy" id="192389"/>
    <lineage>
        <taxon>Bacteria</taxon>
        <taxon>Pseudomonadati</taxon>
        <taxon>Bacteroidota</taxon>
        <taxon>Flavobacteriia</taxon>
        <taxon>Flavobacteriales</taxon>
        <taxon>Weeksellaceae</taxon>
        <taxon>Chryseobacterium group</taxon>
        <taxon>Chryseobacterium</taxon>
    </lineage>
</organism>
<dbReference type="SUPFAM" id="SSF82185">
    <property type="entry name" value="Histone H3 K4-specific methyltransferase SET7/9 N-terminal domain"/>
    <property type="match status" value="1"/>
</dbReference>
<accession>A0A3N0VSV2</accession>
<dbReference type="EMBL" id="SOQW01000003">
    <property type="protein sequence ID" value="TDX91703.1"/>
    <property type="molecule type" value="Genomic_DNA"/>
</dbReference>